<dbReference type="GO" id="GO:0008237">
    <property type="term" value="F:metallopeptidase activity"/>
    <property type="evidence" value="ECO:0007669"/>
    <property type="project" value="UniProtKB-KW"/>
</dbReference>
<dbReference type="CDD" id="cd11375">
    <property type="entry name" value="Peptidase_M54"/>
    <property type="match status" value="1"/>
</dbReference>
<keyword evidence="4" id="KW-0378">Hydrolase</keyword>
<dbReference type="InParanoid" id="Q245E1"/>
<dbReference type="EMBL" id="GG662485">
    <property type="protein sequence ID" value="EAS03423.1"/>
    <property type="molecule type" value="Genomic_DNA"/>
</dbReference>
<dbReference type="InterPro" id="IPR024079">
    <property type="entry name" value="MetalloPept_cat_dom_sf"/>
</dbReference>
<dbReference type="PANTHER" id="PTHR15910">
    <property type="entry name" value="ARCHAEMETZINCIN"/>
    <property type="match status" value="1"/>
</dbReference>
<accession>Q245E1</accession>
<dbReference type="eggNOG" id="ENOG502QVTZ">
    <property type="taxonomic scope" value="Eukaryota"/>
</dbReference>
<keyword evidence="6" id="KW-0482">Metalloprotease</keyword>
<evidence type="ECO:0000256" key="6">
    <source>
        <dbReference type="ARBA" id="ARBA00023049"/>
    </source>
</evidence>
<evidence type="ECO:0000313" key="9">
    <source>
        <dbReference type="Proteomes" id="UP000009168"/>
    </source>
</evidence>
<dbReference type="SUPFAM" id="SSF55486">
    <property type="entry name" value="Metalloproteases ('zincins'), catalytic domain"/>
    <property type="match status" value="1"/>
</dbReference>
<evidence type="ECO:0000256" key="2">
    <source>
        <dbReference type="ARBA" id="ARBA00022670"/>
    </source>
</evidence>
<comment type="cofactor">
    <cofactor evidence="1">
        <name>Zn(2+)</name>
        <dbReference type="ChEBI" id="CHEBI:29105"/>
    </cofactor>
</comment>
<dbReference type="Pfam" id="PF07998">
    <property type="entry name" value="Peptidase_M54"/>
    <property type="match status" value="1"/>
</dbReference>
<dbReference type="Proteomes" id="UP000009168">
    <property type="component" value="Unassembled WGS sequence"/>
</dbReference>
<evidence type="ECO:0000256" key="1">
    <source>
        <dbReference type="ARBA" id="ARBA00001947"/>
    </source>
</evidence>
<proteinExistence type="predicted"/>
<name>Q245E1_TETTS</name>
<keyword evidence="5" id="KW-0862">Zinc</keyword>
<dbReference type="PANTHER" id="PTHR15910:SF1">
    <property type="entry name" value="ARCHAEMETZINCIN-2"/>
    <property type="match status" value="1"/>
</dbReference>
<evidence type="ECO:0000256" key="3">
    <source>
        <dbReference type="ARBA" id="ARBA00022723"/>
    </source>
</evidence>
<keyword evidence="9" id="KW-1185">Reference proteome</keyword>
<dbReference type="OrthoDB" id="194149at2759"/>
<dbReference type="OMA" id="CQWLSCV"/>
<dbReference type="KEGG" id="tet:TTHERM_00732700"/>
<dbReference type="GO" id="GO:0046872">
    <property type="term" value="F:metal ion binding"/>
    <property type="evidence" value="ECO:0007669"/>
    <property type="project" value="UniProtKB-KW"/>
</dbReference>
<evidence type="ECO:0000256" key="4">
    <source>
        <dbReference type="ARBA" id="ARBA00022801"/>
    </source>
</evidence>
<dbReference type="Gene3D" id="3.40.390.10">
    <property type="entry name" value="Collagenase (Catalytic Domain)"/>
    <property type="match status" value="1"/>
</dbReference>
<dbReference type="RefSeq" id="XP_001023668.1">
    <property type="nucleotide sequence ID" value="XM_001023668.3"/>
</dbReference>
<evidence type="ECO:0000256" key="7">
    <source>
        <dbReference type="SAM" id="MobiDB-lite"/>
    </source>
</evidence>
<dbReference type="InterPro" id="IPR012962">
    <property type="entry name" value="Pept_M54_archaemetzincn"/>
</dbReference>
<feature type="compositionally biased region" description="Polar residues" evidence="7">
    <location>
        <begin position="1"/>
        <end position="13"/>
    </location>
</feature>
<dbReference type="HOGENOM" id="CLU_029710_2_1_1"/>
<keyword evidence="3" id="KW-0479">Metal-binding</keyword>
<gene>
    <name evidence="8" type="ORF">TTHERM_00732700</name>
</gene>
<keyword evidence="2" id="KW-0645">Protease</keyword>
<evidence type="ECO:0000313" key="8">
    <source>
        <dbReference type="EMBL" id="EAS03423.1"/>
    </source>
</evidence>
<feature type="region of interest" description="Disordered" evidence="7">
    <location>
        <begin position="1"/>
        <end position="21"/>
    </location>
</feature>
<organism evidence="8 9">
    <name type="scientific">Tetrahymena thermophila (strain SB210)</name>
    <dbReference type="NCBI Taxonomy" id="312017"/>
    <lineage>
        <taxon>Eukaryota</taxon>
        <taxon>Sar</taxon>
        <taxon>Alveolata</taxon>
        <taxon>Ciliophora</taxon>
        <taxon>Intramacronucleata</taxon>
        <taxon>Oligohymenophorea</taxon>
        <taxon>Hymenostomatida</taxon>
        <taxon>Tetrahymenina</taxon>
        <taxon>Tetrahymenidae</taxon>
        <taxon>Tetrahymena</taxon>
    </lineage>
</organism>
<protein>
    <submittedName>
        <fullName evidence="8">Peptidase family M54 protein</fullName>
    </submittedName>
</protein>
<dbReference type="GeneID" id="7847085"/>
<evidence type="ECO:0000256" key="5">
    <source>
        <dbReference type="ARBA" id="ARBA00022833"/>
    </source>
</evidence>
<sequence>MQKKQLFSQPTQQQREKALGDLSSLSQKNQTQIKKIIGYFKPVPNPYSDDWLYNQKEEGQTFDKYIEKPRTIDTKKRKIYIQPLEQDINKEFVDKLKIFASAFFFGIKVDFLPLLEVEKLGVKTRINENKKQFYAPKILELLKESKPKDAYCIIGICMTDIYNKESWNFVFGLASLQEKVGVFSFARYQESFYYPKAQVDQDLVIYRSCKVMCHEVVHQFGIKHCIYYHCIMNGSNHYEESGSKPFQLCPVCLRKMQYALQFDLADRYRALIQATETLKNKYFSQELFIYKNLVLNENLVISESSSKLQQNQFEKSNNKIQSNNK</sequence>
<dbReference type="AlphaFoldDB" id="Q245E1"/>
<reference evidence="9" key="1">
    <citation type="journal article" date="2006" name="PLoS Biol.">
        <title>Macronuclear genome sequence of the ciliate Tetrahymena thermophila, a model eukaryote.</title>
        <authorList>
            <person name="Eisen J.A."/>
            <person name="Coyne R.S."/>
            <person name="Wu M."/>
            <person name="Wu D."/>
            <person name="Thiagarajan M."/>
            <person name="Wortman J.R."/>
            <person name="Badger J.H."/>
            <person name="Ren Q."/>
            <person name="Amedeo P."/>
            <person name="Jones K.M."/>
            <person name="Tallon L.J."/>
            <person name="Delcher A.L."/>
            <person name="Salzberg S.L."/>
            <person name="Silva J.C."/>
            <person name="Haas B.J."/>
            <person name="Majoros W.H."/>
            <person name="Farzad M."/>
            <person name="Carlton J.M."/>
            <person name="Smith R.K. Jr."/>
            <person name="Garg J."/>
            <person name="Pearlman R.E."/>
            <person name="Karrer K.M."/>
            <person name="Sun L."/>
            <person name="Manning G."/>
            <person name="Elde N.C."/>
            <person name="Turkewitz A.P."/>
            <person name="Asai D.J."/>
            <person name="Wilkes D.E."/>
            <person name="Wang Y."/>
            <person name="Cai H."/>
            <person name="Collins K."/>
            <person name="Stewart B.A."/>
            <person name="Lee S.R."/>
            <person name="Wilamowska K."/>
            <person name="Weinberg Z."/>
            <person name="Ruzzo W.L."/>
            <person name="Wloga D."/>
            <person name="Gaertig J."/>
            <person name="Frankel J."/>
            <person name="Tsao C.-C."/>
            <person name="Gorovsky M.A."/>
            <person name="Keeling P.J."/>
            <person name="Waller R.F."/>
            <person name="Patron N.J."/>
            <person name="Cherry J.M."/>
            <person name="Stover N.A."/>
            <person name="Krieger C.J."/>
            <person name="del Toro C."/>
            <person name="Ryder H.F."/>
            <person name="Williamson S.C."/>
            <person name="Barbeau R.A."/>
            <person name="Hamilton E.P."/>
            <person name="Orias E."/>
        </authorList>
    </citation>
    <scope>NUCLEOTIDE SEQUENCE [LARGE SCALE GENOMIC DNA]</scope>
    <source>
        <strain evidence="9">SB210</strain>
    </source>
</reference>
<dbReference type="GO" id="GO:0006508">
    <property type="term" value="P:proteolysis"/>
    <property type="evidence" value="ECO:0007669"/>
    <property type="project" value="UniProtKB-KW"/>
</dbReference>